<feature type="region of interest" description="Disordered" evidence="5">
    <location>
        <begin position="265"/>
        <end position="327"/>
    </location>
</feature>
<evidence type="ECO:0000313" key="6">
    <source>
        <dbReference type="EMBL" id="GLC54730.1"/>
    </source>
</evidence>
<keyword evidence="3 4" id="KW-0408">Iron</keyword>
<dbReference type="InterPro" id="IPR004294">
    <property type="entry name" value="Carotenoid_Oase"/>
</dbReference>
<proteinExistence type="inferred from homology"/>
<organism evidence="6 7">
    <name type="scientific">Pleodorina starrii</name>
    <dbReference type="NCBI Taxonomy" id="330485"/>
    <lineage>
        <taxon>Eukaryota</taxon>
        <taxon>Viridiplantae</taxon>
        <taxon>Chlorophyta</taxon>
        <taxon>core chlorophytes</taxon>
        <taxon>Chlorophyceae</taxon>
        <taxon>CS clade</taxon>
        <taxon>Chlamydomonadales</taxon>
        <taxon>Volvocaceae</taxon>
        <taxon>Pleodorina</taxon>
    </lineage>
</organism>
<gene>
    <name evidence="6" type="primary">PLEST006852</name>
    <name evidence="6" type="ORF">PLESTB_000900100</name>
</gene>
<feature type="binding site" evidence="4">
    <location>
        <position position="258"/>
    </location>
    <ligand>
        <name>Fe cation</name>
        <dbReference type="ChEBI" id="CHEBI:24875"/>
        <note>catalytic</note>
    </ligand>
</feature>
<evidence type="ECO:0000256" key="4">
    <source>
        <dbReference type="PIRSR" id="PIRSR604294-1"/>
    </source>
</evidence>
<comment type="similarity">
    <text evidence="1">Belongs to the carotenoid oxygenase family.</text>
</comment>
<name>A0A9W6BMZ8_9CHLO</name>
<evidence type="ECO:0000256" key="1">
    <source>
        <dbReference type="ARBA" id="ARBA00006787"/>
    </source>
</evidence>
<evidence type="ECO:0000256" key="2">
    <source>
        <dbReference type="ARBA" id="ARBA00022723"/>
    </source>
</evidence>
<dbReference type="AlphaFoldDB" id="A0A9W6BMZ8"/>
<feature type="compositionally biased region" description="Low complexity" evidence="5">
    <location>
        <begin position="273"/>
        <end position="327"/>
    </location>
</feature>
<feature type="binding site" evidence="4">
    <location>
        <position position="693"/>
    </location>
    <ligand>
        <name>Fe cation</name>
        <dbReference type="ChEBI" id="CHEBI:24875"/>
        <note>catalytic</note>
    </ligand>
</feature>
<reference evidence="6 7" key="1">
    <citation type="journal article" date="2023" name="Commun. Biol.">
        <title>Reorganization of the ancestral sex-determining regions during the evolution of trioecy in Pleodorina starrii.</title>
        <authorList>
            <person name="Takahashi K."/>
            <person name="Suzuki S."/>
            <person name="Kawai-Toyooka H."/>
            <person name="Yamamoto K."/>
            <person name="Hamaji T."/>
            <person name="Ootsuki R."/>
            <person name="Yamaguchi H."/>
            <person name="Kawachi M."/>
            <person name="Higashiyama T."/>
            <person name="Nozaki H."/>
        </authorList>
    </citation>
    <scope>NUCLEOTIDE SEQUENCE [LARGE SCALE GENOMIC DNA]</scope>
    <source>
        <strain evidence="6 7">NIES-4479</strain>
    </source>
</reference>
<dbReference type="GO" id="GO:0010436">
    <property type="term" value="F:carotenoid dioxygenase activity"/>
    <property type="evidence" value="ECO:0007669"/>
    <property type="project" value="TreeGrafter"/>
</dbReference>
<dbReference type="PANTHER" id="PTHR10543">
    <property type="entry name" value="BETA-CAROTENE DIOXYGENASE"/>
    <property type="match status" value="1"/>
</dbReference>
<accession>A0A9W6BMZ8</accession>
<feature type="region of interest" description="Disordered" evidence="5">
    <location>
        <begin position="585"/>
        <end position="607"/>
    </location>
</feature>
<evidence type="ECO:0000256" key="3">
    <source>
        <dbReference type="ARBA" id="ARBA00023004"/>
    </source>
</evidence>
<dbReference type="GO" id="GO:0016121">
    <property type="term" value="P:carotene catabolic process"/>
    <property type="evidence" value="ECO:0007669"/>
    <property type="project" value="TreeGrafter"/>
</dbReference>
<comment type="caution">
    <text evidence="6">The sequence shown here is derived from an EMBL/GenBank/DDBJ whole genome shotgun (WGS) entry which is preliminary data.</text>
</comment>
<dbReference type="Pfam" id="PF03055">
    <property type="entry name" value="RPE65"/>
    <property type="match status" value="2"/>
</dbReference>
<keyword evidence="7" id="KW-1185">Reference proteome</keyword>
<protein>
    <submittedName>
        <fullName evidence="6">Uncharacterized protein</fullName>
    </submittedName>
</protein>
<keyword evidence="2 4" id="KW-0479">Metal-binding</keyword>
<dbReference type="PANTHER" id="PTHR10543:SF138">
    <property type="entry name" value="CAROTENOID OXYGENASE"/>
    <property type="match status" value="1"/>
</dbReference>
<comment type="cofactor">
    <cofactor evidence="4">
        <name>Fe(2+)</name>
        <dbReference type="ChEBI" id="CHEBI:29033"/>
    </cofactor>
    <text evidence="4">Binds 1 Fe(2+) ion per subunit.</text>
</comment>
<evidence type="ECO:0000313" key="7">
    <source>
        <dbReference type="Proteomes" id="UP001165080"/>
    </source>
</evidence>
<feature type="binding site" evidence="4">
    <location>
        <position position="454"/>
    </location>
    <ligand>
        <name>Fe cation</name>
        <dbReference type="ChEBI" id="CHEBI:24875"/>
        <note>catalytic</note>
    </ligand>
</feature>
<dbReference type="GO" id="GO:0046872">
    <property type="term" value="F:metal ion binding"/>
    <property type="evidence" value="ECO:0007669"/>
    <property type="project" value="UniProtKB-KW"/>
</dbReference>
<dbReference type="Proteomes" id="UP001165080">
    <property type="component" value="Unassembled WGS sequence"/>
</dbReference>
<dbReference type="EMBL" id="BRXU01000011">
    <property type="protein sequence ID" value="GLC54730.1"/>
    <property type="molecule type" value="Genomic_DNA"/>
</dbReference>
<evidence type="ECO:0000256" key="5">
    <source>
        <dbReference type="SAM" id="MobiDB-lite"/>
    </source>
</evidence>
<feature type="binding site" evidence="4">
    <location>
        <position position="378"/>
    </location>
    <ligand>
        <name>Fe cation</name>
        <dbReference type="ChEBI" id="CHEBI:24875"/>
        <note>catalytic</note>
    </ligand>
</feature>
<feature type="region of interest" description="Disordered" evidence="5">
    <location>
        <begin position="53"/>
        <end position="81"/>
    </location>
</feature>
<sequence length="722" mass="79005">MNRQLQHHGAPHCLPAYAYRGGCPRRRATVYATLMTDAPGTPASVVTPATARPAVGNRPAHSSFGERHTQPSTDLQKQARKGAPVTVAMLEDVRTMFASLLKEYAYWVDDAWVSGTIPAELCGTYYRNGPALHVTNPRYRRHTLDGDGMIFSIAFRDGRAYFRNRFVRTKGFLAEQAAGRPLYRNSFTRGSHDHSTPWFNPFDLTFKNVANTGVLPWAGQLYALWEAGLPYQMDPTTLHTHRESRMGGQIRGNTFAAHYRIVKEQERQPEAEPPQAAVTTGASAHAAPGAGAPTAATAQQHAQCTQHAQHAQHAQWQQQQHAQATAHVGSGSSRRLVTFSNEYSYGGAAAVFYEFDEGGKLLLETKHSLPGIDIALIHDMLVTEHYYVLVMGSIRLDPIKFITQYAVGRCSIAEVMVFDPAQPTRIMMFPRPGRPSGKALAPRVLTTDPMFVFHNVNGWEVETAEGLPVVVLDCVAWDEVSFAMELFDKDSRRLEGFVGGARMQLTRLTCDLRTGAVQRRKLLQRTVEFPGTDPRVTSRPHSVAWFIADAVDHPVLWAPAQGIVRVEVDPALTLSPYHSRAAAATTAAGGGGGGRGQRLSPPRPAPCAVRGSAAAAAPGVAVDAWYFGERTFPGEPMFVPRPGSSREGDGWLIVATHNADTEKGDVHIFDAEDLSAGPVATLHLPHRLPLGLHGAWEGVYRGPDPEDMAVPRWQEVGAVRRL</sequence>